<sequence>MPLQQERARRTRAAIVESAAAEFAKRGFAAASINLILEHSGATKGAMYFHFKSKEDLARAVLEEGLDHYQAIVDRWVDFTELDPFERLHGMICDLGEALHNDVVIAAEFRLVIDPEFVDEARLRGTAVWGRAGYQLAEQARELGLFRPGVDLRRFVGAVGSSLAGQRYLADLTAPGVDVRSRFESCLEVPLEATASEEWLARWRERGWPSAHPSAQ</sequence>
<dbReference type="InterPro" id="IPR023772">
    <property type="entry name" value="DNA-bd_HTH_TetR-type_CS"/>
</dbReference>
<dbReference type="PANTHER" id="PTHR30055">
    <property type="entry name" value="HTH-TYPE TRANSCRIPTIONAL REGULATOR RUTR"/>
    <property type="match status" value="1"/>
</dbReference>
<evidence type="ECO:0000313" key="6">
    <source>
        <dbReference type="EMBL" id="SQI31164.1"/>
    </source>
</evidence>
<dbReference type="SUPFAM" id="SSF46689">
    <property type="entry name" value="Homeodomain-like"/>
    <property type="match status" value="1"/>
</dbReference>
<dbReference type="RefSeq" id="WP_072701880.1">
    <property type="nucleotide sequence ID" value="NZ_JAFBBL010000001.1"/>
</dbReference>
<dbReference type="SUPFAM" id="SSF48498">
    <property type="entry name" value="Tetracyclin repressor-like, C-terminal domain"/>
    <property type="match status" value="1"/>
</dbReference>
<dbReference type="InterPro" id="IPR009057">
    <property type="entry name" value="Homeodomain-like_sf"/>
</dbReference>
<feature type="DNA-binding region" description="H-T-H motif" evidence="4">
    <location>
        <begin position="32"/>
        <end position="51"/>
    </location>
</feature>
<dbReference type="Pfam" id="PF00440">
    <property type="entry name" value="TetR_N"/>
    <property type="match status" value="1"/>
</dbReference>
<evidence type="ECO:0000313" key="7">
    <source>
        <dbReference type="Proteomes" id="UP000249091"/>
    </source>
</evidence>
<dbReference type="GO" id="GO:0000976">
    <property type="term" value="F:transcription cis-regulatory region binding"/>
    <property type="evidence" value="ECO:0007669"/>
    <property type="project" value="TreeGrafter"/>
</dbReference>
<keyword evidence="7" id="KW-1185">Reference proteome</keyword>
<evidence type="ECO:0000256" key="3">
    <source>
        <dbReference type="ARBA" id="ARBA00023163"/>
    </source>
</evidence>
<dbReference type="GO" id="GO:0003700">
    <property type="term" value="F:DNA-binding transcription factor activity"/>
    <property type="evidence" value="ECO:0007669"/>
    <property type="project" value="TreeGrafter"/>
</dbReference>
<gene>
    <name evidence="6" type="primary">kstR2_4</name>
    <name evidence="6" type="ORF">NCTC10994_01906</name>
</gene>
<proteinExistence type="predicted"/>
<accession>A0A2X4X3U0</accession>
<dbReference type="PANTHER" id="PTHR30055:SF234">
    <property type="entry name" value="HTH-TYPE TRANSCRIPTIONAL REGULATOR BETI"/>
    <property type="match status" value="1"/>
</dbReference>
<evidence type="ECO:0000256" key="2">
    <source>
        <dbReference type="ARBA" id="ARBA00023125"/>
    </source>
</evidence>
<dbReference type="AlphaFoldDB" id="A0A2X4X3U0"/>
<organism evidence="6 7">
    <name type="scientific">Rhodococcus coprophilus</name>
    <dbReference type="NCBI Taxonomy" id="38310"/>
    <lineage>
        <taxon>Bacteria</taxon>
        <taxon>Bacillati</taxon>
        <taxon>Actinomycetota</taxon>
        <taxon>Actinomycetes</taxon>
        <taxon>Mycobacteriales</taxon>
        <taxon>Nocardiaceae</taxon>
        <taxon>Rhodococcus</taxon>
    </lineage>
</organism>
<evidence type="ECO:0000256" key="4">
    <source>
        <dbReference type="PROSITE-ProRule" id="PRU00335"/>
    </source>
</evidence>
<evidence type="ECO:0000259" key="5">
    <source>
        <dbReference type="PROSITE" id="PS50977"/>
    </source>
</evidence>
<dbReference type="STRING" id="1219011.GCA_001895045_02999"/>
<dbReference type="Gene3D" id="1.10.357.10">
    <property type="entry name" value="Tetracycline Repressor, domain 2"/>
    <property type="match status" value="1"/>
</dbReference>
<dbReference type="InterPro" id="IPR001647">
    <property type="entry name" value="HTH_TetR"/>
</dbReference>
<keyword evidence="3" id="KW-0804">Transcription</keyword>
<dbReference type="InterPro" id="IPR036271">
    <property type="entry name" value="Tet_transcr_reg_TetR-rel_C_sf"/>
</dbReference>
<dbReference type="PROSITE" id="PS50977">
    <property type="entry name" value="HTH_TETR_2"/>
    <property type="match status" value="1"/>
</dbReference>
<protein>
    <submittedName>
        <fullName evidence="6">TetR family transcriptional regulator</fullName>
    </submittedName>
</protein>
<evidence type="ECO:0000256" key="1">
    <source>
        <dbReference type="ARBA" id="ARBA00023015"/>
    </source>
</evidence>
<dbReference type="EMBL" id="LS483468">
    <property type="protein sequence ID" value="SQI31164.1"/>
    <property type="molecule type" value="Genomic_DNA"/>
</dbReference>
<reference evidence="6 7" key="1">
    <citation type="submission" date="2018-06" db="EMBL/GenBank/DDBJ databases">
        <authorList>
            <consortium name="Pathogen Informatics"/>
            <person name="Doyle S."/>
        </authorList>
    </citation>
    <scope>NUCLEOTIDE SEQUENCE [LARGE SCALE GENOMIC DNA]</scope>
    <source>
        <strain evidence="6 7">NCTC10994</strain>
    </source>
</reference>
<dbReference type="PROSITE" id="PS01081">
    <property type="entry name" value="HTH_TETR_1"/>
    <property type="match status" value="1"/>
</dbReference>
<feature type="domain" description="HTH tetR-type" evidence="5">
    <location>
        <begin position="9"/>
        <end position="69"/>
    </location>
</feature>
<name>A0A2X4X3U0_9NOCA</name>
<dbReference type="InterPro" id="IPR050109">
    <property type="entry name" value="HTH-type_TetR-like_transc_reg"/>
</dbReference>
<dbReference type="Proteomes" id="UP000249091">
    <property type="component" value="Chromosome 1"/>
</dbReference>
<keyword evidence="1" id="KW-0805">Transcription regulation</keyword>
<keyword evidence="2 4" id="KW-0238">DNA-binding</keyword>
<dbReference type="PRINTS" id="PR00455">
    <property type="entry name" value="HTHTETR"/>
</dbReference>
<dbReference type="KEGG" id="rcr:NCTC10994_01906"/>